<comment type="caution">
    <text evidence="1">The sequence shown here is derived from an EMBL/GenBank/DDBJ whole genome shotgun (WGS) entry which is preliminary data.</text>
</comment>
<gene>
    <name evidence="1" type="ORF">PXEA_LOCUS425</name>
</gene>
<accession>A0A3S5FBL7</accession>
<dbReference type="Proteomes" id="UP000784294">
    <property type="component" value="Unassembled WGS sequence"/>
</dbReference>
<dbReference type="AlphaFoldDB" id="A0A3S5FBL7"/>
<sequence>MSSSCDDVYRMMNERSARFHPKRRRISRRLRQPERRIKAKKLQYNAIQLSSSGEVNQRVSSSCTFIGNEDLPNNIRISPTIGI</sequence>
<organism evidence="1 2">
    <name type="scientific">Protopolystoma xenopodis</name>
    <dbReference type="NCBI Taxonomy" id="117903"/>
    <lineage>
        <taxon>Eukaryota</taxon>
        <taxon>Metazoa</taxon>
        <taxon>Spiralia</taxon>
        <taxon>Lophotrochozoa</taxon>
        <taxon>Platyhelminthes</taxon>
        <taxon>Monogenea</taxon>
        <taxon>Polyopisthocotylea</taxon>
        <taxon>Polystomatidea</taxon>
        <taxon>Polystomatidae</taxon>
        <taxon>Protopolystoma</taxon>
    </lineage>
</organism>
<keyword evidence="2" id="KW-1185">Reference proteome</keyword>
<evidence type="ECO:0000313" key="2">
    <source>
        <dbReference type="Proteomes" id="UP000784294"/>
    </source>
</evidence>
<name>A0A3S5FBL7_9PLAT</name>
<evidence type="ECO:0000313" key="1">
    <source>
        <dbReference type="EMBL" id="VEL06985.1"/>
    </source>
</evidence>
<proteinExistence type="predicted"/>
<dbReference type="EMBL" id="CAAALY010000768">
    <property type="protein sequence ID" value="VEL06985.1"/>
    <property type="molecule type" value="Genomic_DNA"/>
</dbReference>
<reference evidence="1" key="1">
    <citation type="submission" date="2018-11" db="EMBL/GenBank/DDBJ databases">
        <authorList>
            <consortium name="Pathogen Informatics"/>
        </authorList>
    </citation>
    <scope>NUCLEOTIDE SEQUENCE</scope>
</reference>
<protein>
    <submittedName>
        <fullName evidence="1">Uncharacterized protein</fullName>
    </submittedName>
</protein>